<evidence type="ECO:0000313" key="3">
    <source>
        <dbReference type="EMBL" id="RXI25710.1"/>
    </source>
</evidence>
<feature type="transmembrane region" description="Helical" evidence="1">
    <location>
        <begin position="269"/>
        <end position="291"/>
    </location>
</feature>
<sequence>MNNYKKINIEDLKSSYQQYFKEYKIGDLSICDELKLSIDKEQDESLLYFIICNKKNEILEFTHIDCIKTTKEEDKFYFIISKNYKILEDIKYYRNQINKDEFKLLAFVIPIHKKYENIIEEIESFFIKEDKTKKKKNILGAKKYNNILESIFKFQIFVLFPIVYSILLPSFILIYLSDMTNLPFSALGLENFIISYFGYLTLFYIAGSKIILTVLILLFVYLFFLLEPVYKYIDIFIEKIKSYFNKNHIIYKIRINRIKKLNNIKANEYWLAGHIRMFMIIFILILILLVIPANINFKEYKNTFIGKTSEFFFLTNNKPEIVKYKNQNILYLGADKQRFFYINLGKNISINKNTKDNYVLEILDKYKNRIESKSLAETIDYLNIEEQNEIFNSLMEKSIE</sequence>
<keyword evidence="1" id="KW-1133">Transmembrane helix</keyword>
<protein>
    <submittedName>
        <fullName evidence="2">Membrane protein</fullName>
    </submittedName>
</protein>
<gene>
    <name evidence="2" type="ORF">ASKIR_1139</name>
    <name evidence="3" type="ORF">CP959_07990</name>
</gene>
<reference evidence="2 4" key="2">
    <citation type="submission" date="2018-08" db="EMBL/GenBank/DDBJ databases">
        <title>Complete genome of the Arcobacter skirrowii type strain LMG 6621.</title>
        <authorList>
            <person name="Miller W.G."/>
            <person name="Yee E."/>
            <person name="Bono J.L."/>
        </authorList>
    </citation>
    <scope>NUCLEOTIDE SEQUENCE [LARGE SCALE GENOMIC DNA]</scope>
    <source>
        <strain evidence="2 4">CCUG 10374</strain>
    </source>
</reference>
<keyword evidence="5" id="KW-1185">Reference proteome</keyword>
<evidence type="ECO:0000256" key="1">
    <source>
        <dbReference type="SAM" id="Phobius"/>
    </source>
</evidence>
<name>A0AAD0SML7_9BACT</name>
<dbReference type="EMBL" id="CP032099">
    <property type="protein sequence ID" value="AXX84946.1"/>
    <property type="molecule type" value="Genomic_DNA"/>
</dbReference>
<evidence type="ECO:0000313" key="2">
    <source>
        <dbReference type="EMBL" id="AXX84946.1"/>
    </source>
</evidence>
<dbReference type="AlphaFoldDB" id="A0AAD0SML7"/>
<accession>A0AAD0SML7</accession>
<dbReference type="Proteomes" id="UP000262029">
    <property type="component" value="Chromosome"/>
</dbReference>
<dbReference type="RefSeq" id="WP_115588336.1">
    <property type="nucleotide sequence ID" value="NZ_CP032099.1"/>
</dbReference>
<evidence type="ECO:0000313" key="5">
    <source>
        <dbReference type="Proteomes" id="UP000290580"/>
    </source>
</evidence>
<dbReference type="EMBL" id="NXIC01000004">
    <property type="protein sequence ID" value="RXI25710.1"/>
    <property type="molecule type" value="Genomic_DNA"/>
</dbReference>
<feature type="transmembrane region" description="Helical" evidence="1">
    <location>
        <begin position="196"/>
        <end position="226"/>
    </location>
</feature>
<evidence type="ECO:0000313" key="4">
    <source>
        <dbReference type="Proteomes" id="UP000262029"/>
    </source>
</evidence>
<keyword evidence="1" id="KW-0472">Membrane</keyword>
<feature type="transmembrane region" description="Helical" evidence="1">
    <location>
        <begin position="156"/>
        <end position="176"/>
    </location>
</feature>
<dbReference type="Proteomes" id="UP000290580">
    <property type="component" value="Unassembled WGS sequence"/>
</dbReference>
<keyword evidence="1" id="KW-0812">Transmembrane</keyword>
<proteinExistence type="predicted"/>
<organism evidence="2 4">
    <name type="scientific">Aliarcobacter skirrowii CCUG 10374</name>
    <dbReference type="NCBI Taxonomy" id="1032239"/>
    <lineage>
        <taxon>Bacteria</taxon>
        <taxon>Pseudomonadati</taxon>
        <taxon>Campylobacterota</taxon>
        <taxon>Epsilonproteobacteria</taxon>
        <taxon>Campylobacterales</taxon>
        <taxon>Arcobacteraceae</taxon>
        <taxon>Aliarcobacter</taxon>
    </lineage>
</organism>
<reference evidence="3 5" key="1">
    <citation type="submission" date="2017-09" db="EMBL/GenBank/DDBJ databases">
        <title>Genomics of the genus Arcobacter.</title>
        <authorList>
            <person name="Perez-Cataluna A."/>
            <person name="Figueras M.J."/>
            <person name="Salas-Masso N."/>
        </authorList>
    </citation>
    <scope>NUCLEOTIDE SEQUENCE [LARGE SCALE GENOMIC DNA]</scope>
    <source>
        <strain evidence="3 5">LMG 6621</strain>
    </source>
</reference>
<dbReference type="GeneID" id="61750890"/>